<reference evidence="2 3" key="1">
    <citation type="submission" date="2023-04" db="EMBL/GenBank/DDBJ databases">
        <title>Genome of Basidiobolus ranarum AG-B5.</title>
        <authorList>
            <person name="Stajich J.E."/>
            <person name="Carter-House D."/>
            <person name="Gryganskyi A."/>
        </authorList>
    </citation>
    <scope>NUCLEOTIDE SEQUENCE [LARGE SCALE GENOMIC DNA]</scope>
    <source>
        <strain evidence="2 3">AG-B5</strain>
    </source>
</reference>
<feature type="signal peptide" evidence="1">
    <location>
        <begin position="1"/>
        <end position="19"/>
    </location>
</feature>
<dbReference type="EMBL" id="JASJQH010001031">
    <property type="protein sequence ID" value="KAK9762256.1"/>
    <property type="molecule type" value="Genomic_DNA"/>
</dbReference>
<protein>
    <submittedName>
        <fullName evidence="2">Uncharacterized protein</fullName>
    </submittedName>
</protein>
<dbReference type="Proteomes" id="UP001479436">
    <property type="component" value="Unassembled WGS sequence"/>
</dbReference>
<name>A0ABR2WLB9_9FUNG</name>
<organism evidence="2 3">
    <name type="scientific">Basidiobolus ranarum</name>
    <dbReference type="NCBI Taxonomy" id="34480"/>
    <lineage>
        <taxon>Eukaryota</taxon>
        <taxon>Fungi</taxon>
        <taxon>Fungi incertae sedis</taxon>
        <taxon>Zoopagomycota</taxon>
        <taxon>Entomophthoromycotina</taxon>
        <taxon>Basidiobolomycetes</taxon>
        <taxon>Basidiobolales</taxon>
        <taxon>Basidiobolaceae</taxon>
        <taxon>Basidiobolus</taxon>
    </lineage>
</organism>
<feature type="chain" id="PRO_5047286138" evidence="1">
    <location>
        <begin position="20"/>
        <end position="289"/>
    </location>
</feature>
<keyword evidence="3" id="KW-1185">Reference proteome</keyword>
<evidence type="ECO:0000256" key="1">
    <source>
        <dbReference type="SAM" id="SignalP"/>
    </source>
</evidence>
<sequence>MQLKQLSLVIVSAISAAHAASPNDVCQYVFAPASLTNTHLCSAMLDLNSTSGLEEEEAREDPTSLDDAYGKDFNQVITDEIGVNADCTTRICDQAGNPIRKNQKFRLRLEGKCNGSILNTDLYLKGPQTCSFFVNPHWHTDKKQNQSRFYWGLTQGNNPEIMTNTPTVMVSTLKKTCYDSAAKDPDTALADAIIALLNALKGGGVIYDKFFYAMSTSHGENGVDMHRQREGGKAKKIHFEYVMRRNNKYLYNLISSEHGRRKFLFRCSGDDTRWTNNFADDTYVEFRTD</sequence>
<keyword evidence="1" id="KW-0732">Signal</keyword>
<proteinExistence type="predicted"/>
<evidence type="ECO:0000313" key="2">
    <source>
        <dbReference type="EMBL" id="KAK9762256.1"/>
    </source>
</evidence>
<accession>A0ABR2WLB9</accession>
<comment type="caution">
    <text evidence="2">The sequence shown here is derived from an EMBL/GenBank/DDBJ whole genome shotgun (WGS) entry which is preliminary data.</text>
</comment>
<evidence type="ECO:0000313" key="3">
    <source>
        <dbReference type="Proteomes" id="UP001479436"/>
    </source>
</evidence>
<gene>
    <name evidence="2" type="ORF">K7432_012198</name>
</gene>